<feature type="compositionally biased region" description="Low complexity" evidence="1">
    <location>
        <begin position="545"/>
        <end position="563"/>
    </location>
</feature>
<evidence type="ECO:0000313" key="3">
    <source>
        <dbReference type="Proteomes" id="UP001215280"/>
    </source>
</evidence>
<feature type="region of interest" description="Disordered" evidence="1">
    <location>
        <begin position="289"/>
        <end position="315"/>
    </location>
</feature>
<name>A0AAD7NG75_9AGAR</name>
<evidence type="ECO:0000256" key="1">
    <source>
        <dbReference type="SAM" id="MobiDB-lite"/>
    </source>
</evidence>
<comment type="caution">
    <text evidence="2">The sequence shown here is derived from an EMBL/GenBank/DDBJ whole genome shotgun (WGS) entry which is preliminary data.</text>
</comment>
<feature type="compositionally biased region" description="Polar residues" evidence="1">
    <location>
        <begin position="528"/>
        <end position="542"/>
    </location>
</feature>
<feature type="region of interest" description="Disordered" evidence="1">
    <location>
        <begin position="335"/>
        <end position="375"/>
    </location>
</feature>
<dbReference type="AlphaFoldDB" id="A0AAD7NG75"/>
<protein>
    <submittedName>
        <fullName evidence="2">Uncharacterized protein</fullName>
    </submittedName>
</protein>
<dbReference type="Proteomes" id="UP001215280">
    <property type="component" value="Unassembled WGS sequence"/>
</dbReference>
<feature type="region of interest" description="Disordered" evidence="1">
    <location>
        <begin position="1"/>
        <end position="75"/>
    </location>
</feature>
<dbReference type="EMBL" id="JARJLG010000053">
    <property type="protein sequence ID" value="KAJ7758955.1"/>
    <property type="molecule type" value="Genomic_DNA"/>
</dbReference>
<sequence length="730" mass="79522">MPRVDTTPARRTKRDAQRLSHGGGARTAASVRAAAAAKASTSAHGSISAPIVKREPVPTRIPSPKPAHGSPTSWRHPDELQYIRSLRSGGQTWDDMAILRFLVANAFSVPPRSPTATEQWVHIRCADGAQVLLPRSYRLPLLWVAKYQWTSVQLVLTAHSAIRQREWDSAKFEILHIARLCAGLLAKARAQMDEGGAMERGWRCALFDRALHRYWHDWLIMRDEFVRDFFREFGEAEYREDVLKLPWGRWVLKGHKGFTLTNQEVADGITADDFMKGLVVDEKARKFEWNESPEEAEAPPKTPPDVQPASSASRTSTPIGVVSFLVRPHNAFRASSSTSVDQDQQVQPASVVAPAGQAVSPSDIPAPAEDEKSVEPLSTLVQEASISVDRTDYVTEDAAMAVDIPRKTPEAAYPSPPGDDRPEDVSVSAAQTKIGNLAPGCGVIKSSQNENEDTVIQPAEAQHREDSGEDSDHEIEDENEDEAEDDGDDKRMEDVQTTQVLESGPTPLATEESDDLDLDDDLQLLYPEQTTDEQPPTSLSRAESSHGGTPSTRTSPSLSRSTSPIPPLSSARFPVPASDAGEPGPSAMVTQRAAIYDGDPRLVAHLLQSCGALGEEMRALRVEVGQLRAELAGPALRLEERVRRLEGGEAASPLSASAPLSPRALGWVHPLQHLISAEEAEAEMDVDTVSRGGEATQVMTRYVHGHEAGEGEPLPPRSRKFNGGARMQGP</sequence>
<gene>
    <name evidence="2" type="ORF">DFH07DRAFT_447380</name>
</gene>
<organism evidence="2 3">
    <name type="scientific">Mycena maculata</name>
    <dbReference type="NCBI Taxonomy" id="230809"/>
    <lineage>
        <taxon>Eukaryota</taxon>
        <taxon>Fungi</taxon>
        <taxon>Dikarya</taxon>
        <taxon>Basidiomycota</taxon>
        <taxon>Agaricomycotina</taxon>
        <taxon>Agaricomycetes</taxon>
        <taxon>Agaricomycetidae</taxon>
        <taxon>Agaricales</taxon>
        <taxon>Marasmiineae</taxon>
        <taxon>Mycenaceae</taxon>
        <taxon>Mycena</taxon>
    </lineage>
</organism>
<reference evidence="2" key="1">
    <citation type="submission" date="2023-03" db="EMBL/GenBank/DDBJ databases">
        <title>Massive genome expansion in bonnet fungi (Mycena s.s.) driven by repeated elements and novel gene families across ecological guilds.</title>
        <authorList>
            <consortium name="Lawrence Berkeley National Laboratory"/>
            <person name="Harder C.B."/>
            <person name="Miyauchi S."/>
            <person name="Viragh M."/>
            <person name="Kuo A."/>
            <person name="Thoen E."/>
            <person name="Andreopoulos B."/>
            <person name="Lu D."/>
            <person name="Skrede I."/>
            <person name="Drula E."/>
            <person name="Henrissat B."/>
            <person name="Morin E."/>
            <person name="Kohler A."/>
            <person name="Barry K."/>
            <person name="LaButti K."/>
            <person name="Morin E."/>
            <person name="Salamov A."/>
            <person name="Lipzen A."/>
            <person name="Mereny Z."/>
            <person name="Hegedus B."/>
            <person name="Baldrian P."/>
            <person name="Stursova M."/>
            <person name="Weitz H."/>
            <person name="Taylor A."/>
            <person name="Grigoriev I.V."/>
            <person name="Nagy L.G."/>
            <person name="Martin F."/>
            <person name="Kauserud H."/>
        </authorList>
    </citation>
    <scope>NUCLEOTIDE SEQUENCE</scope>
    <source>
        <strain evidence="2">CBHHK188m</strain>
    </source>
</reference>
<feature type="compositionally biased region" description="Low complexity" evidence="1">
    <location>
        <begin position="26"/>
        <end position="46"/>
    </location>
</feature>
<evidence type="ECO:0000313" key="2">
    <source>
        <dbReference type="EMBL" id="KAJ7758955.1"/>
    </source>
</evidence>
<feature type="region of interest" description="Disordered" evidence="1">
    <location>
        <begin position="399"/>
        <end position="586"/>
    </location>
</feature>
<accession>A0AAD7NG75</accession>
<feature type="compositionally biased region" description="Acidic residues" evidence="1">
    <location>
        <begin position="467"/>
        <end position="487"/>
    </location>
</feature>
<feature type="compositionally biased region" description="Acidic residues" evidence="1">
    <location>
        <begin position="511"/>
        <end position="522"/>
    </location>
</feature>
<keyword evidence="3" id="KW-1185">Reference proteome</keyword>
<proteinExistence type="predicted"/>
<feature type="compositionally biased region" description="Low complexity" evidence="1">
    <location>
        <begin position="335"/>
        <end position="347"/>
    </location>
</feature>
<feature type="region of interest" description="Disordered" evidence="1">
    <location>
        <begin position="706"/>
        <end position="730"/>
    </location>
</feature>